<evidence type="ECO:0000313" key="3">
    <source>
        <dbReference type="Proteomes" id="UP000000270"/>
    </source>
</evidence>
<dbReference type="Gene3D" id="3.40.50.300">
    <property type="entry name" value="P-loop containing nucleotide triphosphate hydrolases"/>
    <property type="match status" value="1"/>
</dbReference>
<dbReference type="STRING" id="438753.AZC_3261"/>
<keyword evidence="3" id="KW-1185">Reference proteome</keyword>
<sequence length="476" mass="49912">MSRYFLASAAIEGFRGINNDGDPLVLKFKHDAVNSVHAPNGVGKSSIFEALHFALHGTVPRLEGMQDAEQGASYIVNKFHPAQQATVALVFKSDDGTPDVSITVTRTAAGGRVVTSPSGHADPDSFLADLCEDFVLVDYPRFASLVDCSALERGRSFASLVGMSRYSQLRQALDGAKNTRNINGDLGLSTLYTEVTAENRALGAVEQRILAAHQEVTGAAGGQMADTAALKAQVTAGLAGIALFAPLLANASVMDFDFDAAEKIVDQEEGGAARKTLDGLNTAVTTLGGLQVSAAELAEIDALVTAAKARDDAMRKVGAASLHALMKSALSVVNSADWHDPKVCPVCEKAGDGPLQEQLEAKIALYDEADQFDAELKRQVQSAGCVGKLRQLEEQARLGVVDADRIAPVLTLAARQSSVSTADLERAQDALGTLEAKRVDVLAAINAEIATLQASLPPSLVAVTRDLPLLSGPACV</sequence>
<reference evidence="2 3" key="3">
    <citation type="journal article" date="2008" name="BMC Genomics">
        <title>The genome of the versatile nitrogen fixer Azorhizobium caulinodans ORS571.</title>
        <authorList>
            <person name="Lee KB."/>
            <person name="Backer P.D."/>
            <person name="Aono T."/>
            <person name="Liu CT."/>
            <person name="Suzuki S."/>
            <person name="Suzuki T."/>
            <person name="Kaneko T."/>
            <person name="Yamada M."/>
            <person name="Tabata S."/>
            <person name="Kupfer D.M."/>
            <person name="Najar F.Z."/>
            <person name="Wiley G.B."/>
            <person name="Roe B."/>
            <person name="Binnewies T.T."/>
            <person name="Ussery D.W."/>
            <person name="D'Haeze W."/>
            <person name="Herder J.D."/>
            <person name="Gevers D."/>
            <person name="Vereecke D."/>
            <person name="Holsters M."/>
            <person name="Oyaizu H."/>
        </authorList>
    </citation>
    <scope>NUCLEOTIDE SEQUENCE [LARGE SCALE GENOMIC DNA]</scope>
    <source>
        <strain evidence="3">ATCC 43989 / DSM 5975 / JCM 20966 / LMG 6465 / NBRC 14845 / NCIMB 13405 / ORS 571</strain>
    </source>
</reference>
<dbReference type="PANTHER" id="PTHR32114:SF2">
    <property type="entry name" value="ABC TRANSPORTER ABCH.3"/>
    <property type="match status" value="1"/>
</dbReference>
<dbReference type="PANTHER" id="PTHR32114">
    <property type="entry name" value="ABC TRANSPORTER ABCH.3"/>
    <property type="match status" value="1"/>
</dbReference>
<protein>
    <recommendedName>
        <fullName evidence="1">Rad50/SbcC-type AAA domain-containing protein</fullName>
    </recommendedName>
</protein>
<dbReference type="KEGG" id="azc:AZC_3261"/>
<reference evidence="2 3" key="1">
    <citation type="journal article" date="2007" name="Appl. Environ. Microbiol.">
        <title>Rhizobial factors required for stem nodule maturation and maintenance in Sesbania rostrata-Azorhizobium caulinodans ORS571 symbiosis.</title>
        <authorList>
            <person name="Suzuki S."/>
            <person name="Aono T."/>
            <person name="Lee KB."/>
            <person name="Suzuki T."/>
            <person name="Liu CT."/>
            <person name="Miwa H."/>
            <person name="Wakao S."/>
            <person name="Iki T."/>
            <person name="Oyaizu H."/>
        </authorList>
    </citation>
    <scope>NUCLEOTIDE SEQUENCE [LARGE SCALE GENOMIC DNA]</scope>
    <source>
        <strain evidence="3">ATCC 43989 / DSM 5975 / JCM 20966 / LMG 6465 / NBRC 14845 / NCIMB 13405 / ORS 571</strain>
    </source>
</reference>
<dbReference type="Proteomes" id="UP000000270">
    <property type="component" value="Chromosome"/>
</dbReference>
<dbReference type="AlphaFoldDB" id="A8IHD6"/>
<accession>A8IHD6</accession>
<evidence type="ECO:0000259" key="1">
    <source>
        <dbReference type="Pfam" id="PF13476"/>
    </source>
</evidence>
<dbReference type="InterPro" id="IPR038729">
    <property type="entry name" value="Rad50/SbcC_AAA"/>
</dbReference>
<dbReference type="RefSeq" id="WP_012171785.1">
    <property type="nucleotide sequence ID" value="NC_009937.1"/>
</dbReference>
<dbReference type="GO" id="GO:0006302">
    <property type="term" value="P:double-strand break repair"/>
    <property type="evidence" value="ECO:0007669"/>
    <property type="project" value="InterPro"/>
</dbReference>
<proteinExistence type="predicted"/>
<reference evidence="2 3" key="6">
    <citation type="journal article" date="2011" name="Appl. Environ. Microbiol.">
        <title>Involvement of the azorhizobial chromosome partition gene (parA) in the onset of bacteroid differentiation during Sesbania rostrata stem nodule development.</title>
        <authorList>
            <person name="Liu CT."/>
            <person name="Lee KB."/>
            <person name="Wang YS."/>
            <person name="Peng MH."/>
            <person name="Lee KT."/>
            <person name="Suzuki S."/>
            <person name="Suzuki T."/>
            <person name="Oyaizu H."/>
        </authorList>
    </citation>
    <scope>NUCLEOTIDE SEQUENCE [LARGE SCALE GENOMIC DNA]</scope>
    <source>
        <strain evidence="3">ATCC 43989 / DSM 5975 / JCM 20966 / LMG 6465 / NBRC 14845 / NCIMB 13405 / ORS 571</strain>
    </source>
</reference>
<dbReference type="SUPFAM" id="SSF52540">
    <property type="entry name" value="P-loop containing nucleoside triphosphate hydrolases"/>
    <property type="match status" value="1"/>
</dbReference>
<dbReference type="HOGENOM" id="CLU_573246_0_0_5"/>
<dbReference type="Pfam" id="PF13476">
    <property type="entry name" value="AAA_23"/>
    <property type="match status" value="1"/>
</dbReference>
<reference evidence="2 3" key="4">
    <citation type="journal article" date="2009" name="Appl. Environ. Microbiol.">
        <title>Comparative genome-wide transcriptional profiling of Azorhizobium caulinodans ORS571 grown under free-living and symbiotic conditions.</title>
        <authorList>
            <person name="Tsukada S."/>
            <person name="Aono T."/>
            <person name="Akiba N."/>
            <person name="Lee KB."/>
            <person name="Liu CT."/>
            <person name="Toyazaki H."/>
            <person name="Oyaizu H."/>
        </authorList>
    </citation>
    <scope>NUCLEOTIDE SEQUENCE [LARGE SCALE GENOMIC DNA]</scope>
    <source>
        <strain evidence="3">ATCC 43989 / DSM 5975 / JCM 20966 / LMG 6465 / NBRC 14845 / NCIMB 13405 / ORS 571</strain>
    </source>
</reference>
<dbReference type="GO" id="GO:0016887">
    <property type="term" value="F:ATP hydrolysis activity"/>
    <property type="evidence" value="ECO:0007669"/>
    <property type="project" value="InterPro"/>
</dbReference>
<reference evidence="2 3" key="5">
    <citation type="journal article" date="2010" name="Appl. Environ. Microbiol.">
        <title>phrR-like gene praR of Azorhizobium caulinodans ORS571 is essential for symbiosis with Sesbania rostrata and is involved in expression of reb genes.</title>
        <authorList>
            <person name="Akiba N."/>
            <person name="Aono T."/>
            <person name="Toyazaki H."/>
            <person name="Sato S."/>
            <person name="Oyaizu H."/>
        </authorList>
    </citation>
    <scope>NUCLEOTIDE SEQUENCE [LARGE SCALE GENOMIC DNA]</scope>
    <source>
        <strain evidence="3">ATCC 43989 / DSM 5975 / JCM 20966 / LMG 6465 / NBRC 14845 / NCIMB 13405 / ORS 571</strain>
    </source>
</reference>
<dbReference type="eggNOG" id="COG0419">
    <property type="taxonomic scope" value="Bacteria"/>
</dbReference>
<gene>
    <name evidence="2" type="ordered locus">AZC_3261</name>
</gene>
<dbReference type="InterPro" id="IPR027417">
    <property type="entry name" value="P-loop_NTPase"/>
</dbReference>
<evidence type="ECO:0000313" key="2">
    <source>
        <dbReference type="EMBL" id="BAF89259.1"/>
    </source>
</evidence>
<organism evidence="2 3">
    <name type="scientific">Azorhizobium caulinodans (strain ATCC 43989 / DSM 5975 / JCM 20966 / LMG 6465 / NBRC 14845 / NCIMB 13405 / ORS 571)</name>
    <dbReference type="NCBI Taxonomy" id="438753"/>
    <lineage>
        <taxon>Bacteria</taxon>
        <taxon>Pseudomonadati</taxon>
        <taxon>Pseudomonadota</taxon>
        <taxon>Alphaproteobacteria</taxon>
        <taxon>Hyphomicrobiales</taxon>
        <taxon>Xanthobacteraceae</taxon>
        <taxon>Azorhizobium</taxon>
    </lineage>
</organism>
<feature type="domain" description="Rad50/SbcC-type AAA" evidence="1">
    <location>
        <begin position="11"/>
        <end position="153"/>
    </location>
</feature>
<reference evidence="3" key="2">
    <citation type="submission" date="2007-04" db="EMBL/GenBank/DDBJ databases">
        <title>Complete genome sequence of the nitrogen-fixing bacterium Azorhizobium caulinodans ORS571.</title>
        <authorList>
            <person name="Lee K.B."/>
            <person name="Backer P.D."/>
            <person name="Aono T."/>
            <person name="Liu C.T."/>
            <person name="Suzuki S."/>
            <person name="Suzuki T."/>
            <person name="Kaneko T."/>
            <person name="Yamada M."/>
            <person name="Tabata S."/>
            <person name="Kupfer D.M."/>
            <person name="Najar F.Z."/>
            <person name="Wiley G.B."/>
            <person name="Roe B."/>
            <person name="Binnewies T."/>
            <person name="Ussery D."/>
            <person name="Vereecke D."/>
            <person name="Gevers D."/>
            <person name="Holsters M."/>
            <person name="Oyaizu H."/>
        </authorList>
    </citation>
    <scope>NUCLEOTIDE SEQUENCE [LARGE SCALE GENOMIC DNA]</scope>
    <source>
        <strain evidence="3">ATCC 43989 / DSM 5975 / JCM 20966 / LMG 6465 / NBRC 14845 / NCIMB 13405 / ORS 571</strain>
    </source>
</reference>
<dbReference type="EMBL" id="AP009384">
    <property type="protein sequence ID" value="BAF89259.1"/>
    <property type="molecule type" value="Genomic_DNA"/>
</dbReference>
<name>A8IHD6_AZOC5</name>